<evidence type="ECO:0000256" key="8">
    <source>
        <dbReference type="ARBA" id="ARBA00023210"/>
    </source>
</evidence>
<evidence type="ECO:0000256" key="7">
    <source>
        <dbReference type="ARBA" id="ARBA00023134"/>
    </source>
</evidence>
<keyword evidence="9 10" id="KW-0131">Cell cycle</keyword>
<comment type="function">
    <text evidence="10">Necessary for normal cell division and for the maintenance of normal septation.</text>
</comment>
<dbReference type="SUPFAM" id="SSF52540">
    <property type="entry name" value="P-loop containing nucleoside triphosphate hydrolases"/>
    <property type="match status" value="1"/>
</dbReference>
<evidence type="ECO:0000256" key="10">
    <source>
        <dbReference type="HAMAP-Rule" id="MF_00321"/>
    </source>
</evidence>
<feature type="domain" description="EngB-type G" evidence="11">
    <location>
        <begin position="23"/>
        <end position="193"/>
    </location>
</feature>
<accession>A0A917NGM7</accession>
<dbReference type="Proteomes" id="UP000637695">
    <property type="component" value="Unassembled WGS sequence"/>
</dbReference>
<evidence type="ECO:0000313" key="12">
    <source>
        <dbReference type="EMBL" id="GGI96369.1"/>
    </source>
</evidence>
<evidence type="ECO:0000256" key="4">
    <source>
        <dbReference type="ARBA" id="ARBA00022723"/>
    </source>
</evidence>
<dbReference type="PANTHER" id="PTHR11649:SF13">
    <property type="entry name" value="ENGB-TYPE G DOMAIN-CONTAINING PROTEIN"/>
    <property type="match status" value="1"/>
</dbReference>
<proteinExistence type="inferred from homology"/>
<comment type="similarity">
    <text evidence="2 10">Belongs to the TRAFAC class TrmE-Era-EngA-EngB-Septin-like GTPase superfamily. EngB GTPase family.</text>
</comment>
<dbReference type="Pfam" id="PF01926">
    <property type="entry name" value="MMR_HSR1"/>
    <property type="match status" value="1"/>
</dbReference>
<dbReference type="PROSITE" id="PS51706">
    <property type="entry name" value="G_ENGB"/>
    <property type="match status" value="1"/>
</dbReference>
<dbReference type="GO" id="GO:0046872">
    <property type="term" value="F:metal ion binding"/>
    <property type="evidence" value="ECO:0007669"/>
    <property type="project" value="UniProtKB-KW"/>
</dbReference>
<dbReference type="AlphaFoldDB" id="A0A917NGM7"/>
<evidence type="ECO:0000256" key="6">
    <source>
        <dbReference type="ARBA" id="ARBA00022842"/>
    </source>
</evidence>
<keyword evidence="3 10" id="KW-0132">Cell division</keyword>
<evidence type="ECO:0000256" key="3">
    <source>
        <dbReference type="ARBA" id="ARBA00022618"/>
    </source>
</evidence>
<reference evidence="12" key="2">
    <citation type="submission" date="2020-09" db="EMBL/GenBank/DDBJ databases">
        <authorList>
            <person name="Sun Q."/>
            <person name="Ohkuma M."/>
        </authorList>
    </citation>
    <scope>NUCLEOTIDE SEQUENCE</scope>
    <source>
        <strain evidence="12">JCM 18487</strain>
    </source>
</reference>
<dbReference type="GO" id="GO:0000917">
    <property type="term" value="P:division septum assembly"/>
    <property type="evidence" value="ECO:0007669"/>
    <property type="project" value="UniProtKB-KW"/>
</dbReference>
<dbReference type="HAMAP" id="MF_00321">
    <property type="entry name" value="GTPase_EngB"/>
    <property type="match status" value="1"/>
</dbReference>
<dbReference type="InterPro" id="IPR019987">
    <property type="entry name" value="GTP-bd_ribosome_bio_YsxC"/>
</dbReference>
<evidence type="ECO:0000256" key="9">
    <source>
        <dbReference type="ARBA" id="ARBA00023306"/>
    </source>
</evidence>
<evidence type="ECO:0000313" key="13">
    <source>
        <dbReference type="Proteomes" id="UP000637695"/>
    </source>
</evidence>
<evidence type="ECO:0000256" key="1">
    <source>
        <dbReference type="ARBA" id="ARBA00001946"/>
    </source>
</evidence>
<protein>
    <recommendedName>
        <fullName evidence="10">Probable GTP-binding protein EngB</fullName>
    </recommendedName>
</protein>
<reference evidence="12" key="1">
    <citation type="journal article" date="2014" name="Int. J. Syst. Evol. Microbiol.">
        <title>Complete genome sequence of Corynebacterium casei LMG S-19264T (=DSM 44701T), isolated from a smear-ripened cheese.</title>
        <authorList>
            <consortium name="US DOE Joint Genome Institute (JGI-PGF)"/>
            <person name="Walter F."/>
            <person name="Albersmeier A."/>
            <person name="Kalinowski J."/>
            <person name="Ruckert C."/>
        </authorList>
    </citation>
    <scope>NUCLEOTIDE SEQUENCE</scope>
    <source>
        <strain evidence="12">JCM 18487</strain>
    </source>
</reference>
<comment type="caution">
    <text evidence="12">The sequence shown here is derived from an EMBL/GenBank/DDBJ whole genome shotgun (WGS) entry which is preliminary data.</text>
</comment>
<keyword evidence="8 10" id="KW-0717">Septation</keyword>
<keyword evidence="5 10" id="KW-0547">Nucleotide-binding</keyword>
<evidence type="ECO:0000256" key="2">
    <source>
        <dbReference type="ARBA" id="ARBA00009638"/>
    </source>
</evidence>
<keyword evidence="4" id="KW-0479">Metal-binding</keyword>
<dbReference type="PANTHER" id="PTHR11649">
    <property type="entry name" value="MSS1/TRME-RELATED GTP-BINDING PROTEIN"/>
    <property type="match status" value="1"/>
</dbReference>
<dbReference type="InterPro" id="IPR027417">
    <property type="entry name" value="P-loop_NTPase"/>
</dbReference>
<keyword evidence="13" id="KW-1185">Reference proteome</keyword>
<name>A0A917NGM7_9BACL</name>
<sequence length="204" mass="22735">MMVVRTAEFELGSVHARQWPQDGLPEFAFVGRSNVGKSSLINALLGRRSLARVSATPGKTREINFYRVNGSFRFVDLPGYGYAAVSQAERARFQRMITEYLRQRGPLLRVLHLIDIRHDPTQDDVDVHRWLRGARAVCVVATKADKVSRSKRMVQVRRIQTVLRTDAPVLPSSATTREGLDDVWALLAADLNQAKGGSPSPARG</sequence>
<keyword evidence="6" id="KW-0460">Magnesium</keyword>
<dbReference type="EMBL" id="BMOY01000002">
    <property type="protein sequence ID" value="GGI96369.1"/>
    <property type="molecule type" value="Genomic_DNA"/>
</dbReference>
<dbReference type="GO" id="GO:0005525">
    <property type="term" value="F:GTP binding"/>
    <property type="evidence" value="ECO:0007669"/>
    <property type="project" value="UniProtKB-UniRule"/>
</dbReference>
<gene>
    <name evidence="10 12" type="primary">engB</name>
    <name evidence="12" type="ORF">GCM10010885_02550</name>
</gene>
<evidence type="ECO:0000256" key="5">
    <source>
        <dbReference type="ARBA" id="ARBA00022741"/>
    </source>
</evidence>
<dbReference type="InterPro" id="IPR006073">
    <property type="entry name" value="GTP-bd"/>
</dbReference>
<dbReference type="NCBIfam" id="TIGR03598">
    <property type="entry name" value="GTPase_YsxC"/>
    <property type="match status" value="1"/>
</dbReference>
<dbReference type="Gene3D" id="3.40.50.300">
    <property type="entry name" value="P-loop containing nucleotide triphosphate hydrolases"/>
    <property type="match status" value="1"/>
</dbReference>
<dbReference type="GO" id="GO:0005829">
    <property type="term" value="C:cytosol"/>
    <property type="evidence" value="ECO:0007669"/>
    <property type="project" value="TreeGrafter"/>
</dbReference>
<organism evidence="12 13">
    <name type="scientific">Alicyclobacillus cellulosilyticus</name>
    <dbReference type="NCBI Taxonomy" id="1003997"/>
    <lineage>
        <taxon>Bacteria</taxon>
        <taxon>Bacillati</taxon>
        <taxon>Bacillota</taxon>
        <taxon>Bacilli</taxon>
        <taxon>Bacillales</taxon>
        <taxon>Alicyclobacillaceae</taxon>
        <taxon>Alicyclobacillus</taxon>
    </lineage>
</organism>
<keyword evidence="7 10" id="KW-0342">GTP-binding</keyword>
<evidence type="ECO:0000259" key="11">
    <source>
        <dbReference type="PROSITE" id="PS51706"/>
    </source>
</evidence>
<dbReference type="CDD" id="cd01876">
    <property type="entry name" value="YihA_EngB"/>
    <property type="match status" value="1"/>
</dbReference>
<comment type="cofactor">
    <cofactor evidence="1">
        <name>Mg(2+)</name>
        <dbReference type="ChEBI" id="CHEBI:18420"/>
    </cofactor>
</comment>
<dbReference type="InterPro" id="IPR030393">
    <property type="entry name" value="G_ENGB_dom"/>
</dbReference>